<evidence type="ECO:0000313" key="2">
    <source>
        <dbReference type="EMBL" id="CAA7058198.1"/>
    </source>
</evidence>
<keyword evidence="3" id="KW-1185">Reference proteome</keyword>
<dbReference type="Gene3D" id="3.80.10.10">
    <property type="entry name" value="Ribonuclease Inhibitor"/>
    <property type="match status" value="1"/>
</dbReference>
<dbReference type="PANTHER" id="PTHR31900:SF25">
    <property type="entry name" value="FBD DOMAIN-CONTAINING PROTEIN"/>
    <property type="match status" value="1"/>
</dbReference>
<dbReference type="InterPro" id="IPR001810">
    <property type="entry name" value="F-box_dom"/>
</dbReference>
<accession>A0A6D2L0B9</accession>
<dbReference type="InterPro" id="IPR053781">
    <property type="entry name" value="F-box_AtFBL13-like"/>
</dbReference>
<dbReference type="PROSITE" id="PS50181">
    <property type="entry name" value="FBOX"/>
    <property type="match status" value="1"/>
</dbReference>
<dbReference type="Proteomes" id="UP000467841">
    <property type="component" value="Unassembled WGS sequence"/>
</dbReference>
<feature type="domain" description="F-box" evidence="1">
    <location>
        <begin position="14"/>
        <end position="50"/>
    </location>
</feature>
<evidence type="ECO:0000259" key="1">
    <source>
        <dbReference type="PROSITE" id="PS50181"/>
    </source>
</evidence>
<protein>
    <recommendedName>
        <fullName evidence="1">F-box domain-containing protein</fullName>
    </recommendedName>
</protein>
<sequence>MDVRGKQKKSDERRSRINDLPDPLLCHILSYLSTKDSVRSSVLSNRWRRIWSQVPALDLNSTQFDGDFDFVEFMDRFLGSDEKLDLKRLKLVCSFEDFEEFQSDDDSLFESWIDDVVRRGIRHLHVEIMSDDNELLCMPLSLYSCRTLVNLTLYHVILGYLEPGSVVSLPCLKTMHLEMVRCDGSLILQMLIPSCPVLEKLSIIRDPYDLSDLTCVRSQSLKILTLEIKRFEDEVIDDHAVEIDAPGLEHMSLRDHLSKSFVLRIGPSAVVKVDVSFDMERGYLLDLDEDHDDGSSERTVVGNFLTALSEVSGMDVSYATLKVIDDYSKLEPLPQFSNLSWLHASFHGSSLEFLPTFLGCCPSLHSLVLEFDSFIEIKPSQLSYVPQCFASSLKFVKLHTQFTRWTASRMTLATYFLEHCAVLKELVLDESFGNIVRKVRNIPRKSVGCKIVIN</sequence>
<dbReference type="InterPro" id="IPR036047">
    <property type="entry name" value="F-box-like_dom_sf"/>
</dbReference>
<dbReference type="SUPFAM" id="SSF52047">
    <property type="entry name" value="RNI-like"/>
    <property type="match status" value="1"/>
</dbReference>
<proteinExistence type="predicted"/>
<dbReference type="AlphaFoldDB" id="A0A6D2L0B9"/>
<dbReference type="CDD" id="cd22160">
    <property type="entry name" value="F-box_AtFBL13-like"/>
    <property type="match status" value="1"/>
</dbReference>
<dbReference type="SMART" id="SM00579">
    <property type="entry name" value="FBD"/>
    <property type="match status" value="1"/>
</dbReference>
<gene>
    <name evidence="2" type="ORF">MERR_LOCUS45434</name>
</gene>
<comment type="caution">
    <text evidence="2">The sequence shown here is derived from an EMBL/GenBank/DDBJ whole genome shotgun (WGS) entry which is preliminary data.</text>
</comment>
<dbReference type="Gene3D" id="1.20.1280.50">
    <property type="match status" value="1"/>
</dbReference>
<dbReference type="EMBL" id="CACVBM020001718">
    <property type="protein sequence ID" value="CAA7058198.1"/>
    <property type="molecule type" value="Genomic_DNA"/>
</dbReference>
<dbReference type="OrthoDB" id="1099371at2759"/>
<dbReference type="InterPro" id="IPR050232">
    <property type="entry name" value="FBL13/AtMIF1-like"/>
</dbReference>
<name>A0A6D2L0B9_9BRAS</name>
<reference evidence="2" key="1">
    <citation type="submission" date="2020-01" db="EMBL/GenBank/DDBJ databases">
        <authorList>
            <person name="Mishra B."/>
        </authorList>
    </citation>
    <scope>NUCLEOTIDE SEQUENCE [LARGE SCALE GENOMIC DNA]</scope>
</reference>
<dbReference type="InterPro" id="IPR006566">
    <property type="entry name" value="FBD"/>
</dbReference>
<dbReference type="SUPFAM" id="SSF81383">
    <property type="entry name" value="F-box domain"/>
    <property type="match status" value="1"/>
</dbReference>
<dbReference type="Pfam" id="PF00646">
    <property type="entry name" value="F-box"/>
    <property type="match status" value="1"/>
</dbReference>
<dbReference type="Pfam" id="PF24758">
    <property type="entry name" value="LRR_At5g56370"/>
    <property type="match status" value="1"/>
</dbReference>
<evidence type="ECO:0000313" key="3">
    <source>
        <dbReference type="Proteomes" id="UP000467841"/>
    </source>
</evidence>
<organism evidence="2 3">
    <name type="scientific">Microthlaspi erraticum</name>
    <dbReference type="NCBI Taxonomy" id="1685480"/>
    <lineage>
        <taxon>Eukaryota</taxon>
        <taxon>Viridiplantae</taxon>
        <taxon>Streptophyta</taxon>
        <taxon>Embryophyta</taxon>
        <taxon>Tracheophyta</taxon>
        <taxon>Spermatophyta</taxon>
        <taxon>Magnoliopsida</taxon>
        <taxon>eudicotyledons</taxon>
        <taxon>Gunneridae</taxon>
        <taxon>Pentapetalae</taxon>
        <taxon>rosids</taxon>
        <taxon>malvids</taxon>
        <taxon>Brassicales</taxon>
        <taxon>Brassicaceae</taxon>
        <taxon>Coluteocarpeae</taxon>
        <taxon>Microthlaspi</taxon>
    </lineage>
</organism>
<dbReference type="Pfam" id="PF08387">
    <property type="entry name" value="FBD"/>
    <property type="match status" value="1"/>
</dbReference>
<dbReference type="InterPro" id="IPR055411">
    <property type="entry name" value="LRR_FXL15/At3g58940/PEG3-like"/>
</dbReference>
<dbReference type="PANTHER" id="PTHR31900">
    <property type="entry name" value="F-BOX/RNI SUPERFAMILY PROTEIN-RELATED"/>
    <property type="match status" value="1"/>
</dbReference>
<dbReference type="InterPro" id="IPR032675">
    <property type="entry name" value="LRR_dom_sf"/>
</dbReference>